<comment type="caution">
    <text evidence="2">The sequence shown here is derived from an EMBL/GenBank/DDBJ whole genome shotgun (WGS) entry which is preliminary data.</text>
</comment>
<organism evidence="2 3">
    <name type="scientific">Melipona bicolor</name>
    <dbReference type="NCBI Taxonomy" id="60889"/>
    <lineage>
        <taxon>Eukaryota</taxon>
        <taxon>Metazoa</taxon>
        <taxon>Ecdysozoa</taxon>
        <taxon>Arthropoda</taxon>
        <taxon>Hexapoda</taxon>
        <taxon>Insecta</taxon>
        <taxon>Pterygota</taxon>
        <taxon>Neoptera</taxon>
        <taxon>Endopterygota</taxon>
        <taxon>Hymenoptera</taxon>
        <taxon>Apocrita</taxon>
        <taxon>Aculeata</taxon>
        <taxon>Apoidea</taxon>
        <taxon>Anthophila</taxon>
        <taxon>Apidae</taxon>
        <taxon>Melipona</taxon>
    </lineage>
</organism>
<evidence type="ECO:0000256" key="1">
    <source>
        <dbReference type="SAM" id="MobiDB-lite"/>
    </source>
</evidence>
<proteinExistence type="predicted"/>
<gene>
    <name evidence="2" type="ORF">K0M31_019757</name>
</gene>
<reference evidence="2" key="1">
    <citation type="submission" date="2021-10" db="EMBL/GenBank/DDBJ databases">
        <title>Melipona bicolor Genome sequencing and assembly.</title>
        <authorList>
            <person name="Araujo N.S."/>
            <person name="Arias M.C."/>
        </authorList>
    </citation>
    <scope>NUCLEOTIDE SEQUENCE</scope>
    <source>
        <strain evidence="2">USP_2M_L1-L4_2017</strain>
        <tissue evidence="2">Whole body</tissue>
    </source>
</reference>
<feature type="compositionally biased region" description="Basic and acidic residues" evidence="1">
    <location>
        <begin position="11"/>
        <end position="24"/>
    </location>
</feature>
<name>A0AA40G2X1_9HYME</name>
<feature type="region of interest" description="Disordered" evidence="1">
    <location>
        <begin position="59"/>
        <end position="84"/>
    </location>
</feature>
<keyword evidence="3" id="KW-1185">Reference proteome</keyword>
<evidence type="ECO:0000313" key="2">
    <source>
        <dbReference type="EMBL" id="KAK1130073.1"/>
    </source>
</evidence>
<accession>A0AA40G2X1</accession>
<dbReference type="Proteomes" id="UP001177670">
    <property type="component" value="Unassembled WGS sequence"/>
</dbReference>
<feature type="region of interest" description="Disordered" evidence="1">
    <location>
        <begin position="1"/>
        <end position="44"/>
    </location>
</feature>
<dbReference type="AlphaFoldDB" id="A0AA40G2X1"/>
<dbReference type="EMBL" id="JAHYIQ010000008">
    <property type="protein sequence ID" value="KAK1130073.1"/>
    <property type="molecule type" value="Genomic_DNA"/>
</dbReference>
<feature type="compositionally biased region" description="Polar residues" evidence="1">
    <location>
        <begin position="60"/>
        <end position="74"/>
    </location>
</feature>
<protein>
    <submittedName>
        <fullName evidence="2">Uncharacterized protein</fullName>
    </submittedName>
</protein>
<evidence type="ECO:0000313" key="3">
    <source>
        <dbReference type="Proteomes" id="UP001177670"/>
    </source>
</evidence>
<feature type="non-terminal residue" evidence="2">
    <location>
        <position position="84"/>
    </location>
</feature>
<sequence>MHTHAHAHPFHLAEPESIRSRSHELNPAGGGEAASGGKTKEREKVALATTEGFSMLVARATSNRRSLNMRQQARSGAKEEGEKR</sequence>